<proteinExistence type="predicted"/>
<dbReference type="AlphaFoldDB" id="A0A0A9D9K6"/>
<reference evidence="1" key="1">
    <citation type="submission" date="2014-09" db="EMBL/GenBank/DDBJ databases">
        <authorList>
            <person name="Magalhaes I.L.F."/>
            <person name="Oliveira U."/>
            <person name="Santos F.R."/>
            <person name="Vidigal T.H.D.A."/>
            <person name="Brescovit A.D."/>
            <person name="Santos A.J."/>
        </authorList>
    </citation>
    <scope>NUCLEOTIDE SEQUENCE</scope>
    <source>
        <tissue evidence="1">Shoot tissue taken approximately 20 cm above the soil surface</tissue>
    </source>
</reference>
<sequence>MDGWPLSFNFEKRMTTRTKVPSWSRMAASKVTFFGC</sequence>
<reference evidence="1" key="2">
    <citation type="journal article" date="2015" name="Data Brief">
        <title>Shoot transcriptome of the giant reed, Arundo donax.</title>
        <authorList>
            <person name="Barrero R.A."/>
            <person name="Guerrero F.D."/>
            <person name="Moolhuijzen P."/>
            <person name="Goolsby J.A."/>
            <person name="Tidwell J."/>
            <person name="Bellgard S.E."/>
            <person name="Bellgard M.I."/>
        </authorList>
    </citation>
    <scope>NUCLEOTIDE SEQUENCE</scope>
    <source>
        <tissue evidence="1">Shoot tissue taken approximately 20 cm above the soil surface</tissue>
    </source>
</reference>
<evidence type="ECO:0000313" key="1">
    <source>
        <dbReference type="EMBL" id="JAD85269.1"/>
    </source>
</evidence>
<accession>A0A0A9D9K6</accession>
<dbReference type="EMBL" id="GBRH01212626">
    <property type="protein sequence ID" value="JAD85269.1"/>
    <property type="molecule type" value="Transcribed_RNA"/>
</dbReference>
<name>A0A0A9D9K6_ARUDO</name>
<organism evidence="1">
    <name type="scientific">Arundo donax</name>
    <name type="common">Giant reed</name>
    <name type="synonym">Donax arundinaceus</name>
    <dbReference type="NCBI Taxonomy" id="35708"/>
    <lineage>
        <taxon>Eukaryota</taxon>
        <taxon>Viridiplantae</taxon>
        <taxon>Streptophyta</taxon>
        <taxon>Embryophyta</taxon>
        <taxon>Tracheophyta</taxon>
        <taxon>Spermatophyta</taxon>
        <taxon>Magnoliopsida</taxon>
        <taxon>Liliopsida</taxon>
        <taxon>Poales</taxon>
        <taxon>Poaceae</taxon>
        <taxon>PACMAD clade</taxon>
        <taxon>Arundinoideae</taxon>
        <taxon>Arundineae</taxon>
        <taxon>Arundo</taxon>
    </lineage>
</organism>
<protein>
    <submittedName>
        <fullName evidence="1">Uncharacterized protein</fullName>
    </submittedName>
</protein>